<proteinExistence type="predicted"/>
<dbReference type="Proteomes" id="UP000198242">
    <property type="component" value="Chromosome I"/>
</dbReference>
<dbReference type="Pfam" id="PF13411">
    <property type="entry name" value="MerR_1"/>
    <property type="match status" value="1"/>
</dbReference>
<keyword evidence="4" id="KW-1185">Reference proteome</keyword>
<name>A0A1C4UXR2_MICVI</name>
<organism evidence="3 4">
    <name type="scientific">Micromonospora viridifaciens</name>
    <dbReference type="NCBI Taxonomy" id="1881"/>
    <lineage>
        <taxon>Bacteria</taxon>
        <taxon>Bacillati</taxon>
        <taxon>Actinomycetota</taxon>
        <taxon>Actinomycetes</taxon>
        <taxon>Micromonosporales</taxon>
        <taxon>Micromonosporaceae</taxon>
        <taxon>Micromonospora</taxon>
    </lineage>
</organism>
<dbReference type="PANTHER" id="PTHR30204:SF0">
    <property type="entry name" value="REDOX-SENSITIVE TRANSCRIPTIONAL ACTIVATOR SOXR"/>
    <property type="match status" value="1"/>
</dbReference>
<sequence>MGTLTVSEVARESGVSGSAIRFYERQGLIEATRTSGNQRRFGSEAACRVRVARVAQRIGLSVGEIRELLAALPPEPDPLDWQVLHDRLTAEAERRIRELHAALDDIRSGRRLCDL</sequence>
<dbReference type="AlphaFoldDB" id="A0A1C4UXR2"/>
<protein>
    <submittedName>
        <fullName evidence="3">MerR family transcriptional regulator, redox-sensitive transcriptional activator SoxR</fullName>
    </submittedName>
</protein>
<dbReference type="InterPro" id="IPR009061">
    <property type="entry name" value="DNA-bd_dom_put_sf"/>
</dbReference>
<accession>A0A1C4UXR2</accession>
<evidence type="ECO:0000259" key="2">
    <source>
        <dbReference type="PROSITE" id="PS50937"/>
    </source>
</evidence>
<keyword evidence="1" id="KW-0238">DNA-binding</keyword>
<dbReference type="PROSITE" id="PS00552">
    <property type="entry name" value="HTH_MERR_1"/>
    <property type="match status" value="1"/>
</dbReference>
<feature type="domain" description="HTH merR-type" evidence="2">
    <location>
        <begin position="3"/>
        <end position="71"/>
    </location>
</feature>
<dbReference type="SMART" id="SM00422">
    <property type="entry name" value="HTH_MERR"/>
    <property type="match status" value="1"/>
</dbReference>
<evidence type="ECO:0000256" key="1">
    <source>
        <dbReference type="ARBA" id="ARBA00023125"/>
    </source>
</evidence>
<dbReference type="PRINTS" id="PR00040">
    <property type="entry name" value="HTHMERR"/>
</dbReference>
<dbReference type="PANTHER" id="PTHR30204">
    <property type="entry name" value="REDOX-CYCLING DRUG-SENSING TRANSCRIPTIONAL ACTIVATOR SOXR"/>
    <property type="match status" value="1"/>
</dbReference>
<dbReference type="Gene3D" id="1.10.1660.10">
    <property type="match status" value="1"/>
</dbReference>
<dbReference type="RefSeq" id="WP_089009765.1">
    <property type="nucleotide sequence ID" value="NZ_LT607411.1"/>
</dbReference>
<dbReference type="GO" id="GO:0003677">
    <property type="term" value="F:DNA binding"/>
    <property type="evidence" value="ECO:0007669"/>
    <property type="project" value="UniProtKB-KW"/>
</dbReference>
<dbReference type="OrthoDB" id="9802039at2"/>
<dbReference type="PROSITE" id="PS50937">
    <property type="entry name" value="HTH_MERR_2"/>
    <property type="match status" value="1"/>
</dbReference>
<dbReference type="GO" id="GO:0003700">
    <property type="term" value="F:DNA-binding transcription factor activity"/>
    <property type="evidence" value="ECO:0007669"/>
    <property type="project" value="InterPro"/>
</dbReference>
<gene>
    <name evidence="3" type="ORF">GA0074695_0923</name>
</gene>
<dbReference type="SUPFAM" id="SSF46955">
    <property type="entry name" value="Putative DNA-binding domain"/>
    <property type="match status" value="1"/>
</dbReference>
<evidence type="ECO:0000313" key="3">
    <source>
        <dbReference type="EMBL" id="SCE76510.1"/>
    </source>
</evidence>
<dbReference type="InterPro" id="IPR047057">
    <property type="entry name" value="MerR_fam"/>
</dbReference>
<reference evidence="4" key="1">
    <citation type="submission" date="2016-06" db="EMBL/GenBank/DDBJ databases">
        <authorList>
            <person name="Varghese N."/>
            <person name="Submissions Spin"/>
        </authorList>
    </citation>
    <scope>NUCLEOTIDE SEQUENCE [LARGE SCALE GENOMIC DNA]</scope>
    <source>
        <strain evidence="4">DSM 43909</strain>
    </source>
</reference>
<evidence type="ECO:0000313" key="4">
    <source>
        <dbReference type="Proteomes" id="UP000198242"/>
    </source>
</evidence>
<dbReference type="EMBL" id="LT607411">
    <property type="protein sequence ID" value="SCE76510.1"/>
    <property type="molecule type" value="Genomic_DNA"/>
</dbReference>
<dbReference type="InterPro" id="IPR000551">
    <property type="entry name" value="MerR-type_HTH_dom"/>
</dbReference>